<evidence type="ECO:0000313" key="2">
    <source>
        <dbReference type="EMBL" id="PSJ57697.1"/>
    </source>
</evidence>
<sequence>MFRLAIRTLPVFAVIIGFAMFLAAYMNFSGVRSAYLDLIRSRMAMVAESIGTDVSTAHALGIRLTEQTTLPGLLARQAASDPLTLSIDVLSEDGTVVFSSDAGRVGVPDRAGDDPGAFRDERRLVNDFGAPVGAVLVRLDRGTIDGTIDGLRRDILNGAIPAGIGAVIAGSLACLLLLTGLHRRARRSATGAGDDPIAHAATEMERLGLDARP</sequence>
<keyword evidence="1" id="KW-0472">Membrane</keyword>
<comment type="caution">
    <text evidence="2">The sequence shown here is derived from an EMBL/GenBank/DDBJ whole genome shotgun (WGS) entry which is preliminary data.</text>
</comment>
<protein>
    <recommendedName>
        <fullName evidence="4">Two-component sensor histidine kinase</fullName>
    </recommendedName>
</protein>
<evidence type="ECO:0008006" key="4">
    <source>
        <dbReference type="Google" id="ProtNLM"/>
    </source>
</evidence>
<keyword evidence="1" id="KW-1133">Transmembrane helix</keyword>
<keyword evidence="3" id="KW-1185">Reference proteome</keyword>
<dbReference type="EMBL" id="PXYK01000016">
    <property type="protein sequence ID" value="PSJ57697.1"/>
    <property type="molecule type" value="Genomic_DNA"/>
</dbReference>
<dbReference type="Proteomes" id="UP000241229">
    <property type="component" value="Unassembled WGS sequence"/>
</dbReference>
<gene>
    <name evidence="2" type="ORF">C7I84_16825</name>
</gene>
<keyword evidence="1" id="KW-0812">Transmembrane</keyword>
<feature type="transmembrane region" description="Helical" evidence="1">
    <location>
        <begin position="159"/>
        <end position="178"/>
    </location>
</feature>
<organism evidence="2 3">
    <name type="scientific">Kumtagia ephedrae</name>
    <dbReference type="NCBI Taxonomy" id="2116701"/>
    <lineage>
        <taxon>Bacteria</taxon>
        <taxon>Pseudomonadati</taxon>
        <taxon>Pseudomonadota</taxon>
        <taxon>Alphaproteobacteria</taxon>
        <taxon>Hyphomicrobiales</taxon>
        <taxon>Phyllobacteriaceae</taxon>
        <taxon>Kumtagia</taxon>
    </lineage>
</organism>
<evidence type="ECO:0000256" key="1">
    <source>
        <dbReference type="SAM" id="Phobius"/>
    </source>
</evidence>
<accession>A0A2P7S5G1</accession>
<feature type="transmembrane region" description="Helical" evidence="1">
    <location>
        <begin position="9"/>
        <end position="28"/>
    </location>
</feature>
<proteinExistence type="predicted"/>
<dbReference type="AlphaFoldDB" id="A0A2P7S5G1"/>
<reference evidence="2 3" key="1">
    <citation type="submission" date="2018-03" db="EMBL/GenBank/DDBJ databases">
        <title>The draft genome of Mesorhizobium sp. 6GN-30.</title>
        <authorList>
            <person name="Liu L."/>
            <person name="Li L."/>
            <person name="Wang T."/>
            <person name="Zhang X."/>
            <person name="Liang L."/>
        </authorList>
    </citation>
    <scope>NUCLEOTIDE SEQUENCE [LARGE SCALE GENOMIC DNA]</scope>
    <source>
        <strain evidence="2 3">6GN30</strain>
    </source>
</reference>
<evidence type="ECO:0000313" key="3">
    <source>
        <dbReference type="Proteomes" id="UP000241229"/>
    </source>
</evidence>
<name>A0A2P7S5G1_9HYPH</name>